<evidence type="ECO:0000259" key="4">
    <source>
        <dbReference type="Pfam" id="PF13649"/>
    </source>
</evidence>
<proteinExistence type="predicted"/>
<dbReference type="Pfam" id="PF13649">
    <property type="entry name" value="Methyltransf_25"/>
    <property type="match status" value="1"/>
</dbReference>
<evidence type="ECO:0000256" key="1">
    <source>
        <dbReference type="ARBA" id="ARBA00022603"/>
    </source>
</evidence>
<organism evidence="5 6">
    <name type="scientific">Glutamicibacter ardleyensis</name>
    <dbReference type="NCBI Taxonomy" id="225894"/>
    <lineage>
        <taxon>Bacteria</taxon>
        <taxon>Bacillati</taxon>
        <taxon>Actinomycetota</taxon>
        <taxon>Actinomycetes</taxon>
        <taxon>Micrococcales</taxon>
        <taxon>Micrococcaceae</taxon>
        <taxon>Glutamicibacter</taxon>
    </lineage>
</organism>
<protein>
    <submittedName>
        <fullName evidence="5">SAM-dependent methyltransferase</fullName>
    </submittedName>
</protein>
<sequence length="212" mass="23471">MFVTWETEVMTAPEENVWIAATRANPEHSQNFAQRWRTFAQEGRDIFGEARTIDAMADRGSRILDAGCGTGRIGGWLAQRGHQVVGIDLDEHLIDVAREDYPEARWEVGNLADFTLSDGSSAAPEFDVIVSAGNVLTFLSQSERLPALVKLREHLAAEGRLVVGFGAGRDYEFADFEADAAEAGLEVQQRFSTWQFHRPADDFLVAVLGRDS</sequence>
<dbReference type="PANTHER" id="PTHR43464:SF19">
    <property type="entry name" value="UBIQUINONE BIOSYNTHESIS O-METHYLTRANSFERASE, MITOCHONDRIAL"/>
    <property type="match status" value="1"/>
</dbReference>
<dbReference type="CDD" id="cd02440">
    <property type="entry name" value="AdoMet_MTases"/>
    <property type="match status" value="1"/>
</dbReference>
<dbReference type="InterPro" id="IPR041698">
    <property type="entry name" value="Methyltransf_25"/>
</dbReference>
<reference evidence="6" key="1">
    <citation type="journal article" date="2019" name="Int. J. Syst. Evol. Microbiol.">
        <title>The Global Catalogue of Microorganisms (GCM) 10K type strain sequencing project: providing services to taxonomists for standard genome sequencing and annotation.</title>
        <authorList>
            <consortium name="The Broad Institute Genomics Platform"/>
            <consortium name="The Broad Institute Genome Sequencing Center for Infectious Disease"/>
            <person name="Wu L."/>
            <person name="Ma J."/>
        </authorList>
    </citation>
    <scope>NUCLEOTIDE SEQUENCE [LARGE SCALE GENOMIC DNA]</scope>
    <source>
        <strain evidence="6">CGMCC 1.3685</strain>
    </source>
</reference>
<gene>
    <name evidence="5" type="ORF">GCM10007173_20930</name>
</gene>
<dbReference type="SUPFAM" id="SSF53335">
    <property type="entry name" value="S-adenosyl-L-methionine-dependent methyltransferases"/>
    <property type="match status" value="1"/>
</dbReference>
<accession>A0ABQ2DKT4</accession>
<keyword evidence="2" id="KW-0808">Transferase</keyword>
<evidence type="ECO:0000256" key="2">
    <source>
        <dbReference type="ARBA" id="ARBA00022679"/>
    </source>
</evidence>
<evidence type="ECO:0000313" key="6">
    <source>
        <dbReference type="Proteomes" id="UP000606115"/>
    </source>
</evidence>
<feature type="domain" description="Methyltransferase" evidence="4">
    <location>
        <begin position="63"/>
        <end position="159"/>
    </location>
</feature>
<comment type="caution">
    <text evidence="5">The sequence shown here is derived from an EMBL/GenBank/DDBJ whole genome shotgun (WGS) entry which is preliminary data.</text>
</comment>
<dbReference type="PANTHER" id="PTHR43464">
    <property type="entry name" value="METHYLTRANSFERASE"/>
    <property type="match status" value="1"/>
</dbReference>
<dbReference type="Proteomes" id="UP000606115">
    <property type="component" value="Unassembled WGS sequence"/>
</dbReference>
<dbReference type="GO" id="GO:0032259">
    <property type="term" value="P:methylation"/>
    <property type="evidence" value="ECO:0007669"/>
    <property type="project" value="UniProtKB-KW"/>
</dbReference>
<keyword evidence="3" id="KW-0949">S-adenosyl-L-methionine</keyword>
<evidence type="ECO:0000313" key="5">
    <source>
        <dbReference type="EMBL" id="GGJ61882.1"/>
    </source>
</evidence>
<dbReference type="EMBL" id="BMKX01000004">
    <property type="protein sequence ID" value="GGJ61882.1"/>
    <property type="molecule type" value="Genomic_DNA"/>
</dbReference>
<keyword evidence="1 5" id="KW-0489">Methyltransferase</keyword>
<dbReference type="Gene3D" id="3.40.50.150">
    <property type="entry name" value="Vaccinia Virus protein VP39"/>
    <property type="match status" value="1"/>
</dbReference>
<evidence type="ECO:0000256" key="3">
    <source>
        <dbReference type="ARBA" id="ARBA00022691"/>
    </source>
</evidence>
<name>A0ABQ2DKT4_9MICC</name>
<dbReference type="GO" id="GO:0008168">
    <property type="term" value="F:methyltransferase activity"/>
    <property type="evidence" value="ECO:0007669"/>
    <property type="project" value="UniProtKB-KW"/>
</dbReference>
<keyword evidence="6" id="KW-1185">Reference proteome</keyword>
<dbReference type="InterPro" id="IPR029063">
    <property type="entry name" value="SAM-dependent_MTases_sf"/>
</dbReference>